<dbReference type="Proteomes" id="UP001589769">
    <property type="component" value="Unassembled WGS sequence"/>
</dbReference>
<organism evidence="1 2">
    <name type="scientific">Gallibacterium melopsittaci</name>
    <dbReference type="NCBI Taxonomy" id="516063"/>
    <lineage>
        <taxon>Bacteria</taxon>
        <taxon>Pseudomonadati</taxon>
        <taxon>Pseudomonadota</taxon>
        <taxon>Gammaproteobacteria</taxon>
        <taxon>Pasteurellales</taxon>
        <taxon>Pasteurellaceae</taxon>
        <taxon>Gallibacterium</taxon>
    </lineage>
</organism>
<comment type="caution">
    <text evidence="1">The sequence shown here is derived from an EMBL/GenBank/DDBJ whole genome shotgun (WGS) entry which is preliminary data.</text>
</comment>
<reference evidence="1 2" key="1">
    <citation type="submission" date="2024-09" db="EMBL/GenBank/DDBJ databases">
        <authorList>
            <person name="Sun Q."/>
            <person name="Mori K."/>
        </authorList>
    </citation>
    <scope>NUCLEOTIDE SEQUENCE [LARGE SCALE GENOMIC DNA]</scope>
    <source>
        <strain evidence="1 2">CCM 7538</strain>
    </source>
</reference>
<proteinExistence type="predicted"/>
<gene>
    <name evidence="1" type="ORF">ACFFHT_10015</name>
</gene>
<evidence type="ECO:0000313" key="2">
    <source>
        <dbReference type="Proteomes" id="UP001589769"/>
    </source>
</evidence>
<dbReference type="RefSeq" id="WP_382375837.1">
    <property type="nucleotide sequence ID" value="NZ_JBHLWA010000049.1"/>
</dbReference>
<evidence type="ECO:0000313" key="1">
    <source>
        <dbReference type="EMBL" id="MFC0323880.1"/>
    </source>
</evidence>
<name>A0ABV6HYC8_9PAST</name>
<keyword evidence="2" id="KW-1185">Reference proteome</keyword>
<sequence>MSRSYKKISICGNASAKTEKQDKRIANRKFRRNVHQLIKAGKEPPFHIRLVSNVCTFDKDGKQYFSAVEYPYLLRK</sequence>
<protein>
    <submittedName>
        <fullName evidence="1">Uncharacterized protein</fullName>
    </submittedName>
</protein>
<dbReference type="EMBL" id="JBHLWA010000049">
    <property type="protein sequence ID" value="MFC0323880.1"/>
    <property type="molecule type" value="Genomic_DNA"/>
</dbReference>
<accession>A0ABV6HYC8</accession>